<comment type="caution">
    <text evidence="13">The sequence shown here is derived from an EMBL/GenBank/DDBJ whole genome shotgun (WGS) entry which is preliminary data.</text>
</comment>
<dbReference type="SUPFAM" id="SSF55469">
    <property type="entry name" value="FMN-dependent nitroreductase-like"/>
    <property type="match status" value="1"/>
</dbReference>
<dbReference type="NCBIfam" id="TIGR01916">
    <property type="entry name" value="F420_cofE"/>
    <property type="match status" value="1"/>
</dbReference>
<dbReference type="Proteomes" id="UP000663792">
    <property type="component" value="Unassembled WGS sequence"/>
</dbReference>
<dbReference type="PANTHER" id="PTHR47917:SF1">
    <property type="entry name" value="COENZYME F420:L-GLUTAMATE LIGASE"/>
    <property type="match status" value="1"/>
</dbReference>
<evidence type="ECO:0000256" key="8">
    <source>
        <dbReference type="ARBA" id="ARBA00023211"/>
    </source>
</evidence>
<accession>A0A938YDT0</accession>
<dbReference type="GO" id="GO:0016491">
    <property type="term" value="F:oxidoreductase activity"/>
    <property type="evidence" value="ECO:0007669"/>
    <property type="project" value="UniProtKB-KW"/>
</dbReference>
<dbReference type="PANTHER" id="PTHR47917">
    <property type="match status" value="1"/>
</dbReference>
<organism evidence="13 14">
    <name type="scientific">Nakamurella leprariae</name>
    <dbReference type="NCBI Taxonomy" id="2803911"/>
    <lineage>
        <taxon>Bacteria</taxon>
        <taxon>Bacillati</taxon>
        <taxon>Actinomycetota</taxon>
        <taxon>Actinomycetes</taxon>
        <taxon>Nakamurellales</taxon>
        <taxon>Nakamurellaceae</taxon>
        <taxon>Nakamurella</taxon>
    </lineage>
</organism>
<evidence type="ECO:0000313" key="13">
    <source>
        <dbReference type="EMBL" id="MBM9467728.1"/>
    </source>
</evidence>
<dbReference type="Gene3D" id="3.90.1660.10">
    <property type="entry name" value="CofE-like domain"/>
    <property type="match status" value="1"/>
</dbReference>
<evidence type="ECO:0000256" key="2">
    <source>
        <dbReference type="ARBA" id="ARBA00022723"/>
    </source>
</evidence>
<dbReference type="InterPro" id="IPR029479">
    <property type="entry name" value="Nitroreductase"/>
</dbReference>
<feature type="domain" description="Coenzyme F420:L-glutamate ligase-like" evidence="12">
    <location>
        <begin position="37"/>
        <end position="235"/>
    </location>
</feature>
<reference evidence="13" key="1">
    <citation type="submission" date="2021-01" db="EMBL/GenBank/DDBJ databases">
        <title>YIM 132084 draft genome.</title>
        <authorList>
            <person name="An D."/>
        </authorList>
    </citation>
    <scope>NUCLEOTIDE SEQUENCE</scope>
    <source>
        <strain evidence="13">YIM 132084</strain>
    </source>
</reference>
<evidence type="ECO:0000256" key="7">
    <source>
        <dbReference type="ARBA" id="ARBA00023134"/>
    </source>
</evidence>
<keyword evidence="7" id="KW-0342">GTP-binding</keyword>
<dbReference type="InterPro" id="IPR000415">
    <property type="entry name" value="Nitroreductase-like"/>
</dbReference>
<sequence>MSASDPTGTDDTAAVLTVPELAAPAAGGLHVLPITGLPDFRPGDDLAAAILAAADWLQDGDVLVVTSKVLSKVEGRLVPAPVDPEARDALRRRLIDEETVRLVAEVGRTRIVENRQGIVAAAAGIDASNVRLDEIALLPEDPDASAARLRDTLAERGRHVGVVVTDTQGRAWRTGVTDVAIGAAGVQVLLDHRGGVDAFGNELVVTQVALGDELAAAADLVKGKLSGVPVAVVRGWHQEESPQRGTSGGELRPSDQPESPQQGTSGGESGPQHGWTARSLQRPYHEDLFRLGTDLAIETGRAQGHREAVLRRRTVRDFTDEPVDPAVLARCVDAATTAPAPHHSHPVRFVHVVAHRDALLQAMQAEWEADLADDGWDAERIARRVARGQVLHRAPAVLLAFVTGDGRHAYPDARRQDAERTMYTVAGGAAVQALLVTLAAEQLGSAWISSTIFAPAVVRSVLDLPADWEPLGAIAVGHPAEPLQAREPVPGQMITR</sequence>
<dbReference type="Gene3D" id="3.40.109.10">
    <property type="entry name" value="NADH Oxidase"/>
    <property type="match status" value="1"/>
</dbReference>
<keyword evidence="6" id="KW-0560">Oxidoreductase</keyword>
<dbReference type="AlphaFoldDB" id="A0A938YDT0"/>
<keyword evidence="4" id="KW-0460">Magnesium</keyword>
<feature type="region of interest" description="Disordered" evidence="10">
    <location>
        <begin position="236"/>
        <end position="276"/>
    </location>
</feature>
<dbReference type="InterPro" id="IPR019943">
    <property type="entry name" value="F420_FbiB_C"/>
</dbReference>
<evidence type="ECO:0000256" key="4">
    <source>
        <dbReference type="ARBA" id="ARBA00022842"/>
    </source>
</evidence>
<evidence type="ECO:0000256" key="6">
    <source>
        <dbReference type="ARBA" id="ARBA00023002"/>
    </source>
</evidence>
<evidence type="ECO:0000256" key="9">
    <source>
        <dbReference type="ARBA" id="ARBA00023268"/>
    </source>
</evidence>
<dbReference type="GO" id="GO:0052618">
    <property type="term" value="F:coenzyme F420-0:L-glutamate ligase activity"/>
    <property type="evidence" value="ECO:0007669"/>
    <property type="project" value="UniProtKB-EC"/>
</dbReference>
<feature type="domain" description="Nitroreductase" evidence="11">
    <location>
        <begin position="310"/>
        <end position="478"/>
    </location>
</feature>
<dbReference type="InterPro" id="IPR002847">
    <property type="entry name" value="F420-0_gamma-glut_ligase-dom"/>
</dbReference>
<dbReference type="Pfam" id="PF00881">
    <property type="entry name" value="Nitroreductase"/>
    <property type="match status" value="1"/>
</dbReference>
<dbReference type="Pfam" id="PF01996">
    <property type="entry name" value="F420_ligase"/>
    <property type="match status" value="1"/>
</dbReference>
<gene>
    <name evidence="13" type="ORF">JL106_10595</name>
</gene>
<name>A0A938YDT0_9ACTN</name>
<evidence type="ECO:0000259" key="11">
    <source>
        <dbReference type="Pfam" id="PF00881"/>
    </source>
</evidence>
<dbReference type="InterPro" id="IPR008225">
    <property type="entry name" value="F420-0_g-glutamyl_ligase"/>
</dbReference>
<evidence type="ECO:0000256" key="5">
    <source>
        <dbReference type="ARBA" id="ARBA00022958"/>
    </source>
</evidence>
<evidence type="ECO:0000259" key="12">
    <source>
        <dbReference type="Pfam" id="PF01996"/>
    </source>
</evidence>
<dbReference type="EC" id="6.3.2.31" evidence="13"/>
<evidence type="ECO:0000256" key="3">
    <source>
        <dbReference type="ARBA" id="ARBA00022741"/>
    </source>
</evidence>
<keyword evidence="1 13" id="KW-0436">Ligase</keyword>
<dbReference type="NCBIfam" id="NF009810">
    <property type="entry name" value="PRK13294.1"/>
    <property type="match status" value="1"/>
</dbReference>
<dbReference type="NCBIfam" id="TIGR03553">
    <property type="entry name" value="F420_FbiB_CTERM"/>
    <property type="match status" value="1"/>
</dbReference>
<keyword evidence="8" id="KW-0464">Manganese</keyword>
<protein>
    <submittedName>
        <fullName evidence="13">Coenzyme F420-0:L-glutamate ligase</fullName>
        <ecNumber evidence="13">6.3.2.31</ecNumber>
    </submittedName>
</protein>
<evidence type="ECO:0000256" key="1">
    <source>
        <dbReference type="ARBA" id="ARBA00022598"/>
    </source>
</evidence>
<dbReference type="GO" id="GO:0046872">
    <property type="term" value="F:metal ion binding"/>
    <property type="evidence" value="ECO:0007669"/>
    <property type="project" value="UniProtKB-KW"/>
</dbReference>
<keyword evidence="14" id="KW-1185">Reference proteome</keyword>
<proteinExistence type="predicted"/>
<dbReference type="Gene3D" id="3.30.1330.100">
    <property type="entry name" value="CofE-like"/>
    <property type="match status" value="1"/>
</dbReference>
<evidence type="ECO:0000313" key="14">
    <source>
        <dbReference type="Proteomes" id="UP000663792"/>
    </source>
</evidence>
<dbReference type="RefSeq" id="WP_205260669.1">
    <property type="nucleotide sequence ID" value="NZ_JAERWK010000012.1"/>
</dbReference>
<dbReference type="GO" id="GO:0005525">
    <property type="term" value="F:GTP binding"/>
    <property type="evidence" value="ECO:0007669"/>
    <property type="project" value="UniProtKB-KW"/>
</dbReference>
<keyword evidence="5" id="KW-0630">Potassium</keyword>
<keyword evidence="3" id="KW-0547">Nucleotide-binding</keyword>
<keyword evidence="2" id="KW-0479">Metal-binding</keyword>
<evidence type="ECO:0000256" key="10">
    <source>
        <dbReference type="SAM" id="MobiDB-lite"/>
    </source>
</evidence>
<keyword evidence="9" id="KW-0511">Multifunctional enzyme</keyword>
<dbReference type="SUPFAM" id="SSF144010">
    <property type="entry name" value="CofE-like"/>
    <property type="match status" value="1"/>
</dbReference>
<dbReference type="EMBL" id="JAERWK010000012">
    <property type="protein sequence ID" value="MBM9467728.1"/>
    <property type="molecule type" value="Genomic_DNA"/>
</dbReference>